<dbReference type="PROSITE" id="PS50200">
    <property type="entry name" value="RA"/>
    <property type="match status" value="1"/>
</dbReference>
<feature type="domain" description="Ras-associating" evidence="3">
    <location>
        <begin position="58"/>
        <end position="128"/>
    </location>
</feature>
<feature type="compositionally biased region" description="Basic and acidic residues" evidence="2">
    <location>
        <begin position="149"/>
        <end position="163"/>
    </location>
</feature>
<dbReference type="Proteomes" id="UP001164746">
    <property type="component" value="Chromosome 4"/>
</dbReference>
<protein>
    <submittedName>
        <fullName evidence="4">RASFA-like protein</fullName>
    </submittedName>
</protein>
<dbReference type="InterPro" id="IPR033593">
    <property type="entry name" value="N-RASSF"/>
</dbReference>
<sequence>MAALYSKEDILSKDCKTKTRRRRDRRLKSGATDMAGESVADIEIPIWVRGTQKWVTGLTKRTTCDDVIYALLYQDGLHEHVNTSAYAIFEKWREVERPLQGRTKIVKVWRTWGADQANVYLTMRKFDELEYSGEFSLTRRRKKSRHRTRERERTRDREKERRSRDHHHRHGYCQNASERLRSMETLVKLVISQERKLKDMIEHGDDTEKLIDKYESRLHKHRLKNNGEEYVKDAYLDDNGDEMDELFSNANVEELELYVSFCDKILALEDMIQNEHAKIEDLAYQIQTCSNQQECSSGSPTITEDISRVQVELTRAKSCAIMQHYKDQDLQRELQFYDEKMAHKSDMCKRLQQELDEIESIAHIHSSGSLDNCGEAGSQNPLPLPERTSRVQSAPCSPCSPPPPLPERLRPRTLQLPPPSSSKPPVTSVQQPKCQIEHAPERKPILKQSAPERKNGYNTQHKSNSNSETKVRFKTDDIIDKYYWEDSSLSEGISMDHSDLSDCKDLFEYPSRRDEYSNVKSGTPNRPYLTVKVEDQDSNSDTGLSSMHSDDSAVYHLETLV</sequence>
<dbReference type="Gene3D" id="3.10.20.90">
    <property type="entry name" value="Phosphatidylinositol 3-kinase Catalytic Subunit, Chain A, domain 1"/>
    <property type="match status" value="1"/>
</dbReference>
<evidence type="ECO:0000313" key="4">
    <source>
        <dbReference type="EMBL" id="WAR03681.1"/>
    </source>
</evidence>
<feature type="compositionally biased region" description="Polar residues" evidence="2">
    <location>
        <begin position="456"/>
        <end position="468"/>
    </location>
</feature>
<evidence type="ECO:0000256" key="1">
    <source>
        <dbReference type="SAM" id="Coils"/>
    </source>
</evidence>
<keyword evidence="1" id="KW-0175">Coiled coil</keyword>
<feature type="compositionally biased region" description="Low complexity" evidence="2">
    <location>
        <begin position="423"/>
        <end position="432"/>
    </location>
</feature>
<dbReference type="PANTHER" id="PTHR15286:SF1">
    <property type="entry name" value="FI07216P"/>
    <property type="match status" value="1"/>
</dbReference>
<evidence type="ECO:0000256" key="2">
    <source>
        <dbReference type="SAM" id="MobiDB-lite"/>
    </source>
</evidence>
<reference evidence="4" key="1">
    <citation type="submission" date="2022-11" db="EMBL/GenBank/DDBJ databases">
        <title>Centuries of genome instability and evolution in soft-shell clam transmissible cancer (bioRxiv).</title>
        <authorList>
            <person name="Hart S.F.M."/>
            <person name="Yonemitsu M.A."/>
            <person name="Giersch R.M."/>
            <person name="Beal B.F."/>
            <person name="Arriagada G."/>
            <person name="Davis B.W."/>
            <person name="Ostrander E.A."/>
            <person name="Goff S.P."/>
            <person name="Metzger M.J."/>
        </authorList>
    </citation>
    <scope>NUCLEOTIDE SEQUENCE</scope>
    <source>
        <strain evidence="4">MELC-2E11</strain>
        <tissue evidence="4">Siphon/mantle</tissue>
    </source>
</reference>
<name>A0ABY7E3Y2_MYAAR</name>
<dbReference type="PANTHER" id="PTHR15286">
    <property type="entry name" value="RAS-ASSOCIATING DOMAIN CONTAINING PROTEIN"/>
    <property type="match status" value="1"/>
</dbReference>
<dbReference type="InterPro" id="IPR029071">
    <property type="entry name" value="Ubiquitin-like_domsf"/>
</dbReference>
<evidence type="ECO:0000259" key="3">
    <source>
        <dbReference type="PROSITE" id="PS50200"/>
    </source>
</evidence>
<dbReference type="CDD" id="cd16123">
    <property type="entry name" value="RA_RASSF7_like"/>
    <property type="match status" value="1"/>
</dbReference>
<gene>
    <name evidence="4" type="ORF">MAR_010239</name>
</gene>
<evidence type="ECO:0000313" key="5">
    <source>
        <dbReference type="Proteomes" id="UP001164746"/>
    </source>
</evidence>
<feature type="region of interest" description="Disordered" evidence="2">
    <location>
        <begin position="140"/>
        <end position="175"/>
    </location>
</feature>
<accession>A0ABY7E3Y2</accession>
<organism evidence="4 5">
    <name type="scientific">Mya arenaria</name>
    <name type="common">Soft-shell clam</name>
    <dbReference type="NCBI Taxonomy" id="6604"/>
    <lineage>
        <taxon>Eukaryota</taxon>
        <taxon>Metazoa</taxon>
        <taxon>Spiralia</taxon>
        <taxon>Lophotrochozoa</taxon>
        <taxon>Mollusca</taxon>
        <taxon>Bivalvia</taxon>
        <taxon>Autobranchia</taxon>
        <taxon>Heteroconchia</taxon>
        <taxon>Euheterodonta</taxon>
        <taxon>Imparidentia</taxon>
        <taxon>Neoheterodontei</taxon>
        <taxon>Myida</taxon>
        <taxon>Myoidea</taxon>
        <taxon>Myidae</taxon>
        <taxon>Mya</taxon>
    </lineage>
</organism>
<keyword evidence="5" id="KW-1185">Reference proteome</keyword>
<feature type="compositionally biased region" description="Basic and acidic residues" evidence="2">
    <location>
        <begin position="435"/>
        <end position="455"/>
    </location>
</feature>
<dbReference type="EMBL" id="CP111015">
    <property type="protein sequence ID" value="WAR03681.1"/>
    <property type="molecule type" value="Genomic_DNA"/>
</dbReference>
<feature type="coiled-coil region" evidence="1">
    <location>
        <begin position="334"/>
        <end position="361"/>
    </location>
</feature>
<dbReference type="InterPro" id="IPR000159">
    <property type="entry name" value="RA_dom"/>
</dbReference>
<feature type="region of interest" description="Disordered" evidence="2">
    <location>
        <begin position="368"/>
        <end position="469"/>
    </location>
</feature>
<dbReference type="SUPFAM" id="SSF54236">
    <property type="entry name" value="Ubiquitin-like"/>
    <property type="match status" value="1"/>
</dbReference>
<proteinExistence type="predicted"/>